<dbReference type="InterPro" id="IPR031730">
    <property type="entry name" value="Carbam_trans_C"/>
</dbReference>
<dbReference type="InterPro" id="IPR051338">
    <property type="entry name" value="NodU/CmcH_Carbamoyltrnsfr"/>
</dbReference>
<dbReference type="PANTHER" id="PTHR34847:SF1">
    <property type="entry name" value="NODULATION PROTEIN U"/>
    <property type="match status" value="1"/>
</dbReference>
<name>C7RUC5_ACCRE</name>
<sequence>MSGGVFADVRLSQLVAAPPGIAEVLVLPAMDDAGLPVGACIDYWTASQGLSCLTRDRLTHLGYGWPYTGDDLLAAGERLGSRVVNASFNAHEEPMVDTPAEALQALADNRIDFLVCDGGMVFPVGQ</sequence>
<dbReference type="InterPro" id="IPR038152">
    <property type="entry name" value="Carbam_trans_C_sf"/>
</dbReference>
<dbReference type="Gene3D" id="3.90.870.20">
    <property type="entry name" value="Carbamoyltransferase, C-terminal domain"/>
    <property type="match status" value="1"/>
</dbReference>
<feature type="domain" description="Carbamoyltransferase C-terminal" evidence="1">
    <location>
        <begin position="82"/>
        <end position="119"/>
    </location>
</feature>
<accession>C7RUC5</accession>
<dbReference type="eggNOG" id="COG2192">
    <property type="taxonomic scope" value="Bacteria"/>
</dbReference>
<dbReference type="Pfam" id="PF16861">
    <property type="entry name" value="Carbam_trans_C"/>
    <property type="match status" value="1"/>
</dbReference>
<reference evidence="2" key="2">
    <citation type="submission" date="2009-09" db="EMBL/GenBank/DDBJ databases">
        <title>Complete sequence of chromosome of Candidatus Accumulibacter phosphatis clade IIA str. UW-1.</title>
        <authorList>
            <consortium name="US DOE Joint Genome Institute"/>
            <person name="Martin H.G."/>
            <person name="Ivanova N."/>
            <person name="Kunin V."/>
            <person name="Warnecke F."/>
            <person name="Barry K."/>
            <person name="He S."/>
            <person name="Salamov A."/>
            <person name="Szeto E."/>
            <person name="Dalin E."/>
            <person name="Pangilinan J.L."/>
            <person name="Lapidus A."/>
            <person name="Lowry S."/>
            <person name="Kyrpides N.C."/>
            <person name="McMahon K.D."/>
            <person name="Hugenholtz P."/>
        </authorList>
    </citation>
    <scope>NUCLEOTIDE SEQUENCE [LARGE SCALE GENOMIC DNA]</scope>
    <source>
        <strain evidence="2">UW-1</strain>
    </source>
</reference>
<dbReference type="PANTHER" id="PTHR34847">
    <property type="entry name" value="NODULATION PROTEIN U"/>
    <property type="match status" value="1"/>
</dbReference>
<proteinExistence type="predicted"/>
<evidence type="ECO:0000313" key="2">
    <source>
        <dbReference type="EMBL" id="ACV34977.1"/>
    </source>
</evidence>
<evidence type="ECO:0000259" key="1">
    <source>
        <dbReference type="Pfam" id="PF16861"/>
    </source>
</evidence>
<gene>
    <name evidence="2" type="ordered locus">CAP2UW1_1667</name>
</gene>
<reference evidence="2" key="1">
    <citation type="submission" date="2009-08" db="EMBL/GenBank/DDBJ databases">
        <authorList>
            <consortium name="US DOE Joint Genome Institute"/>
            <person name="Lucas S."/>
            <person name="Copeland A."/>
            <person name="Lapidus A."/>
            <person name="Glavina del Rio T."/>
            <person name="Dalin E."/>
            <person name="Tice H."/>
            <person name="Bruce D."/>
            <person name="Barry K."/>
            <person name="Pitluck S."/>
            <person name="Lowry S."/>
            <person name="Larimer F."/>
            <person name="Land M."/>
            <person name="Hauser L."/>
            <person name="Kyrpides N."/>
            <person name="Ivanova N."/>
            <person name="McMahon K.D."/>
            <person name="Hugenholtz P."/>
        </authorList>
    </citation>
    <scope>NUCLEOTIDE SEQUENCE</scope>
    <source>
        <strain evidence="2">UW-1</strain>
    </source>
</reference>
<organism evidence="2">
    <name type="scientific">Accumulibacter regalis</name>
    <dbReference type="NCBI Taxonomy" id="522306"/>
    <lineage>
        <taxon>Bacteria</taxon>
        <taxon>Pseudomonadati</taxon>
        <taxon>Pseudomonadota</taxon>
        <taxon>Betaproteobacteria</taxon>
        <taxon>Candidatus Accumulibacter</taxon>
    </lineage>
</organism>
<dbReference type="KEGG" id="app:CAP2UW1_1667"/>
<dbReference type="HOGENOM" id="CLU_1976667_0_0_4"/>
<dbReference type="EMBL" id="CP001715">
    <property type="protein sequence ID" value="ACV34977.1"/>
    <property type="molecule type" value="Genomic_DNA"/>
</dbReference>
<dbReference type="AlphaFoldDB" id="C7RUC5"/>
<protein>
    <recommendedName>
        <fullName evidence="1">Carbamoyltransferase C-terminal domain-containing protein</fullName>
    </recommendedName>
</protein>